<feature type="region of interest" description="Disordered" evidence="1">
    <location>
        <begin position="1"/>
        <end position="29"/>
    </location>
</feature>
<dbReference type="AlphaFoldDB" id="A0A2T2ZYP3"/>
<feature type="compositionally biased region" description="Polar residues" evidence="1">
    <location>
        <begin position="350"/>
        <end position="363"/>
    </location>
</feature>
<sequence>MHTRSTKKEGNKTHKTSDKSSNSGQYDHRPALLRLVDAWIANLPEDMEERSAGIQGEEQSRMAVIEESERLARIVRSVRRVVRAWKRGERRGGCDTGDDGDDDGRCGRGVDSQYHHYHSQKQHQQEHDQIQSANDYDSNDGQDNVQGKDQRTAAIVPHIVSMPNDNTVPPTQRPNEASCPFTEQHNQSSCYNDDDNNYMLTNEIDEQLDAWTGDFGEPFEDAELLLDSSSFTDPYGSRSGARESQSSEPSPSAVCWQRVLDSPDRSTTVFVPLWVHEYRRQQQQRQRQQHGYGYCRDHVESPHVSQFLVMADVDDEADGSEEVRKESSSSSSNNNNINNQNDNGPFHRPQTYTDTTNDSRSSTASCVDTIDELLDSYRHTGYVLQKEYYGGFAGEMQGSAVTAGGDGSKSIETRVNTFCT</sequence>
<feature type="region of interest" description="Disordered" evidence="1">
    <location>
        <begin position="89"/>
        <end position="146"/>
    </location>
</feature>
<feature type="compositionally biased region" description="Polar residues" evidence="1">
    <location>
        <begin position="163"/>
        <end position="188"/>
    </location>
</feature>
<name>A0A2T2ZYP3_9PEZI</name>
<evidence type="ECO:0000313" key="3">
    <source>
        <dbReference type="Proteomes" id="UP000241462"/>
    </source>
</evidence>
<accession>A0A2T2ZYP3</accession>
<dbReference type="EMBL" id="KZ678556">
    <property type="protein sequence ID" value="PSR79747.1"/>
    <property type="molecule type" value="Genomic_DNA"/>
</dbReference>
<feature type="compositionally biased region" description="Low complexity" evidence="1">
    <location>
        <begin position="328"/>
        <end position="343"/>
    </location>
</feature>
<feature type="region of interest" description="Disordered" evidence="1">
    <location>
        <begin position="160"/>
        <end position="188"/>
    </location>
</feature>
<organism evidence="2 3">
    <name type="scientific">Coniella lustricola</name>
    <dbReference type="NCBI Taxonomy" id="2025994"/>
    <lineage>
        <taxon>Eukaryota</taxon>
        <taxon>Fungi</taxon>
        <taxon>Dikarya</taxon>
        <taxon>Ascomycota</taxon>
        <taxon>Pezizomycotina</taxon>
        <taxon>Sordariomycetes</taxon>
        <taxon>Sordariomycetidae</taxon>
        <taxon>Diaporthales</taxon>
        <taxon>Schizoparmaceae</taxon>
        <taxon>Coniella</taxon>
    </lineage>
</organism>
<feature type="region of interest" description="Disordered" evidence="1">
    <location>
        <begin position="230"/>
        <end position="251"/>
    </location>
</feature>
<dbReference type="Proteomes" id="UP000241462">
    <property type="component" value="Unassembled WGS sequence"/>
</dbReference>
<gene>
    <name evidence="2" type="ORF">BD289DRAFT_87510</name>
</gene>
<feature type="compositionally biased region" description="Basic and acidic residues" evidence="1">
    <location>
        <begin position="1"/>
        <end position="18"/>
    </location>
</feature>
<proteinExistence type="predicted"/>
<keyword evidence="3" id="KW-1185">Reference proteome</keyword>
<feature type="compositionally biased region" description="Polar residues" evidence="1">
    <location>
        <begin position="132"/>
        <end position="145"/>
    </location>
</feature>
<feature type="region of interest" description="Disordered" evidence="1">
    <location>
        <begin position="316"/>
        <end position="363"/>
    </location>
</feature>
<dbReference type="InParanoid" id="A0A2T2ZYP3"/>
<evidence type="ECO:0000256" key="1">
    <source>
        <dbReference type="SAM" id="MobiDB-lite"/>
    </source>
</evidence>
<evidence type="ECO:0000313" key="2">
    <source>
        <dbReference type="EMBL" id="PSR79747.1"/>
    </source>
</evidence>
<protein>
    <submittedName>
        <fullName evidence="2">Uncharacterized protein</fullName>
    </submittedName>
</protein>
<reference evidence="2 3" key="1">
    <citation type="journal article" date="2018" name="Mycol. Prog.">
        <title>Coniella lustricola, a new species from submerged detritus.</title>
        <authorList>
            <person name="Raudabaugh D.B."/>
            <person name="Iturriaga T."/>
            <person name="Carver A."/>
            <person name="Mondo S."/>
            <person name="Pangilinan J."/>
            <person name="Lipzen A."/>
            <person name="He G."/>
            <person name="Amirebrahimi M."/>
            <person name="Grigoriev I.V."/>
            <person name="Miller A.N."/>
        </authorList>
    </citation>
    <scope>NUCLEOTIDE SEQUENCE [LARGE SCALE GENOMIC DNA]</scope>
    <source>
        <strain evidence="2 3">B22-T-1</strain>
    </source>
</reference>